<dbReference type="EMBL" id="BAABDD010000001">
    <property type="protein sequence ID" value="GAA3724043.1"/>
    <property type="molecule type" value="Genomic_DNA"/>
</dbReference>
<dbReference type="Proteomes" id="UP001500908">
    <property type="component" value="Unassembled WGS sequence"/>
</dbReference>
<keyword evidence="2" id="KW-1185">Reference proteome</keyword>
<evidence type="ECO:0000313" key="1">
    <source>
        <dbReference type="EMBL" id="GAA3724043.1"/>
    </source>
</evidence>
<dbReference type="RefSeq" id="WP_344966212.1">
    <property type="nucleotide sequence ID" value="NZ_BAABDD010000001.1"/>
</dbReference>
<gene>
    <name evidence="1" type="ORF">GCM10022402_00840</name>
</gene>
<accession>A0ABP7EVT9</accession>
<evidence type="ECO:0000313" key="2">
    <source>
        <dbReference type="Proteomes" id="UP001500908"/>
    </source>
</evidence>
<name>A0ABP7EVT9_9ACTN</name>
<comment type="caution">
    <text evidence="1">The sequence shown here is derived from an EMBL/GenBank/DDBJ whole genome shotgun (WGS) entry which is preliminary data.</text>
</comment>
<organism evidence="1 2">
    <name type="scientific">Salinactinospora qingdaonensis</name>
    <dbReference type="NCBI Taxonomy" id="702744"/>
    <lineage>
        <taxon>Bacteria</taxon>
        <taxon>Bacillati</taxon>
        <taxon>Actinomycetota</taxon>
        <taxon>Actinomycetes</taxon>
        <taxon>Streptosporangiales</taxon>
        <taxon>Nocardiopsidaceae</taxon>
        <taxon>Salinactinospora</taxon>
    </lineage>
</organism>
<proteinExistence type="predicted"/>
<reference evidence="2" key="1">
    <citation type="journal article" date="2019" name="Int. J. Syst. Evol. Microbiol.">
        <title>The Global Catalogue of Microorganisms (GCM) 10K type strain sequencing project: providing services to taxonomists for standard genome sequencing and annotation.</title>
        <authorList>
            <consortium name="The Broad Institute Genomics Platform"/>
            <consortium name="The Broad Institute Genome Sequencing Center for Infectious Disease"/>
            <person name="Wu L."/>
            <person name="Ma J."/>
        </authorList>
    </citation>
    <scope>NUCLEOTIDE SEQUENCE [LARGE SCALE GENOMIC DNA]</scope>
    <source>
        <strain evidence="2">JCM 17137</strain>
    </source>
</reference>
<sequence>MRVELDDHPIEPDYPWPKSPTTVLIRCNVCRGLRYFADRHAEHLGDYSPGPHCKTCGERIEFRCTECDSAWSPLS</sequence>
<protein>
    <submittedName>
        <fullName evidence="1">Uncharacterized protein</fullName>
    </submittedName>
</protein>